<reference evidence="2 3" key="1">
    <citation type="submission" date="2023-02" db="EMBL/GenBank/DDBJ databases">
        <title>LHISI_Scaffold_Assembly.</title>
        <authorList>
            <person name="Stuart O.P."/>
            <person name="Cleave R."/>
            <person name="Magrath M.J.L."/>
            <person name="Mikheyev A.S."/>
        </authorList>
    </citation>
    <scope>NUCLEOTIDE SEQUENCE [LARGE SCALE GENOMIC DNA]</scope>
    <source>
        <strain evidence="2">Daus_M_001</strain>
        <tissue evidence="2">Leg muscle</tissue>
    </source>
</reference>
<accession>A0ABQ9G533</accession>
<proteinExistence type="predicted"/>
<dbReference type="EMBL" id="JARBHB010000015">
    <property type="protein sequence ID" value="KAJ8867576.1"/>
    <property type="molecule type" value="Genomic_DNA"/>
</dbReference>
<evidence type="ECO:0000313" key="2">
    <source>
        <dbReference type="EMBL" id="KAJ8867576.1"/>
    </source>
</evidence>
<gene>
    <name evidence="2" type="ORF">PR048_031378</name>
</gene>
<feature type="region of interest" description="Disordered" evidence="1">
    <location>
        <begin position="330"/>
        <end position="364"/>
    </location>
</feature>
<protein>
    <submittedName>
        <fullName evidence="2">Uncharacterized protein</fullName>
    </submittedName>
</protein>
<organism evidence="2 3">
    <name type="scientific">Dryococelus australis</name>
    <dbReference type="NCBI Taxonomy" id="614101"/>
    <lineage>
        <taxon>Eukaryota</taxon>
        <taxon>Metazoa</taxon>
        <taxon>Ecdysozoa</taxon>
        <taxon>Arthropoda</taxon>
        <taxon>Hexapoda</taxon>
        <taxon>Insecta</taxon>
        <taxon>Pterygota</taxon>
        <taxon>Neoptera</taxon>
        <taxon>Polyneoptera</taxon>
        <taxon>Phasmatodea</taxon>
        <taxon>Verophasmatodea</taxon>
        <taxon>Anareolatae</taxon>
        <taxon>Phasmatidae</taxon>
        <taxon>Eurycanthinae</taxon>
        <taxon>Dryococelus</taxon>
    </lineage>
</organism>
<evidence type="ECO:0000256" key="1">
    <source>
        <dbReference type="SAM" id="MobiDB-lite"/>
    </source>
</evidence>
<comment type="caution">
    <text evidence="2">The sequence shown here is derived from an EMBL/GenBank/DDBJ whole genome shotgun (WGS) entry which is preliminary data.</text>
</comment>
<dbReference type="Proteomes" id="UP001159363">
    <property type="component" value="Chromosome 14"/>
</dbReference>
<name>A0ABQ9G533_9NEOP</name>
<evidence type="ECO:0000313" key="3">
    <source>
        <dbReference type="Proteomes" id="UP001159363"/>
    </source>
</evidence>
<keyword evidence="3" id="KW-1185">Reference proteome</keyword>
<sequence length="865" mass="95990">MSSPVGVQNTTELWSDIGLHPSLSDMILTSESKYLLIACHCLTTHEQTPFFPLKDFAGECSTSFRYTERYSVRIFADGVPFGMLPVSEWNASQVGGTLGAELQLRPLAGSSVPGNAPPSRNLSAINTGLRNKCSAPSSCSSPPARQAREDTHVDLLLAYLALRCAVRANIRHTCETRGSSARRRNYSPLAVQNNLRENSTGVVSRLDGASLLPSSIFVVRYREDLPPNTQRRADATALNTGEGHNGLEPVRDYDTSHRSPSLFILHGNGDTTLKSSHAYRYRHTLLSQVFLFSYPPRDKCRQLVLQFQFLRRTPMRVKVGDYEAALQRKGGENLRENSPTSGTVWHDSHMRKSGSDPAGLRVQDQEARERYGRQLHARLAPHRSYALGVQCFRRRGKLDIPEKTRRPAASFDTIPACEYPGVNLPGIEPDDSDSFPDLSGPSFVTLQTLHHDVSWRENLTARLRESDAKRTLKLSFSIVPNVFFTHAPSPQSRRPVPLFTAHKLADALSQIAAVVPRRSGITRPQRGASYDKFTCVCGGGVLYDRPLASTKHYNLDLQLSAPSHAKETPGSNLQQNGTVVRLFNTTVLCHSVKECPRKQTSTLMGERADNAYVELQSTTRRCAWEKGYMTFSDADYPLSMIKGVHEWDDGVRPRSRSEGAIRATITRTPSTSSLLRARRGKFDSVTRAWPPEAFAKQKVKTRRVAESSWSSVAGLYRGVLCDRQMSGSLLPSTYRDIIDGNNCGDCVPYLPVETRTETLSPSPLPPPSIDMRSKDFLFNSAIVPNLFNTVPRSIPTSFIGDNLPAYLEIFSALETEKCRRNKGDPARHSKCAVATKNKAPNWRAVFSWSAVVTAEVLRADEGEAI</sequence>